<feature type="coiled-coil region" evidence="1">
    <location>
        <begin position="81"/>
        <end position="108"/>
    </location>
</feature>
<feature type="compositionally biased region" description="Basic and acidic residues" evidence="2">
    <location>
        <begin position="50"/>
        <end position="63"/>
    </location>
</feature>
<dbReference type="AlphaFoldDB" id="A0A7H9B980"/>
<dbReference type="EMBL" id="CP058611">
    <property type="protein sequence ID" value="QLG74834.1"/>
    <property type="molecule type" value="Genomic_DNA"/>
</dbReference>
<evidence type="ECO:0000313" key="3">
    <source>
        <dbReference type="EMBL" id="QLG74834.1"/>
    </source>
</evidence>
<dbReference type="Proteomes" id="UP000509704">
    <property type="component" value="Chromosome 8"/>
</dbReference>
<keyword evidence="1" id="KW-0175">Coiled coil</keyword>
<feature type="region of interest" description="Disordered" evidence="2">
    <location>
        <begin position="1"/>
        <end position="63"/>
    </location>
</feature>
<accession>A0A7H9B980</accession>
<gene>
    <name evidence="3" type="ORF">HG535_0H01610</name>
</gene>
<dbReference type="OrthoDB" id="4070446at2759"/>
<protein>
    <submittedName>
        <fullName evidence="3">Uncharacterized protein</fullName>
    </submittedName>
</protein>
<evidence type="ECO:0000313" key="4">
    <source>
        <dbReference type="Proteomes" id="UP000509704"/>
    </source>
</evidence>
<evidence type="ECO:0000256" key="2">
    <source>
        <dbReference type="SAM" id="MobiDB-lite"/>
    </source>
</evidence>
<proteinExistence type="predicted"/>
<dbReference type="RefSeq" id="XP_037146559.1">
    <property type="nucleotide sequence ID" value="XM_037290664.1"/>
</dbReference>
<evidence type="ECO:0000256" key="1">
    <source>
        <dbReference type="SAM" id="Coils"/>
    </source>
</evidence>
<dbReference type="InterPro" id="IPR018847">
    <property type="entry name" value="Monopolin_cplx_su_Mam1"/>
</dbReference>
<keyword evidence="4" id="KW-1185">Reference proteome</keyword>
<organism evidence="3 4">
    <name type="scientific">Zygotorulaspora mrakii</name>
    <name type="common">Zygosaccharomyces mrakii</name>
    <dbReference type="NCBI Taxonomy" id="42260"/>
    <lineage>
        <taxon>Eukaryota</taxon>
        <taxon>Fungi</taxon>
        <taxon>Dikarya</taxon>
        <taxon>Ascomycota</taxon>
        <taxon>Saccharomycotina</taxon>
        <taxon>Saccharomycetes</taxon>
        <taxon>Saccharomycetales</taxon>
        <taxon>Saccharomycetaceae</taxon>
        <taxon>Zygotorulaspora</taxon>
    </lineage>
</organism>
<name>A0A7H9B980_ZYGMR</name>
<dbReference type="KEGG" id="zmk:HG535_0H01610"/>
<reference evidence="3 4" key="1">
    <citation type="submission" date="2020-07" db="EMBL/GenBank/DDBJ databases">
        <title>The yeast mating-type switching endonuclease HO is a domesticated member of an unorthodox homing genetic element family.</title>
        <authorList>
            <person name="Coughlan A.Y."/>
            <person name="Lombardi L."/>
            <person name="Braun-Galleani S."/>
            <person name="Martos A.R."/>
            <person name="Galeote V."/>
            <person name="Bigey F."/>
            <person name="Dequin S."/>
            <person name="Byrne K.P."/>
            <person name="Wolfe K.H."/>
        </authorList>
    </citation>
    <scope>NUCLEOTIDE SEQUENCE [LARGE SCALE GENOMIC DNA]</scope>
    <source>
        <strain evidence="3 4">NRRL Y-6702</strain>
    </source>
</reference>
<sequence length="281" mass="32141">MADKKGLKTRPQALGNVDTNRLRGKGNCYGRGRKRWTAEADRLRNKKQVQPKEEDTGESKVEADGELTQFLGDNIRDSEPVSLDRQRVEQLQEDLKTQESKSANSANKCDHYLCSIANRKKLPNFRLWFLFELEVSYSGTENLRDCYYSQIYRKLDPSWKLENVFHKQDDSKDITSFSLGQVIIPETSFSPEYPHRNSECVSVHTQYPQESSAKISASFLSSRNKREVFDQQCVNAQDILNEKRGVTPFVESNLAGTENCCSLEKKLGMMHGLDLPEMKGN</sequence>
<dbReference type="GeneID" id="59238637"/>
<dbReference type="Pfam" id="PF10434">
    <property type="entry name" value="MAM1"/>
    <property type="match status" value="1"/>
</dbReference>